<feature type="transmembrane region" description="Helical" evidence="1">
    <location>
        <begin position="42"/>
        <end position="59"/>
    </location>
</feature>
<evidence type="ECO:0000256" key="1">
    <source>
        <dbReference type="SAM" id="Phobius"/>
    </source>
</evidence>
<keyword evidence="3" id="KW-1185">Reference proteome</keyword>
<keyword evidence="1" id="KW-0472">Membrane</keyword>
<protein>
    <recommendedName>
        <fullName evidence="4">DUF4870 domain-containing protein</fullName>
    </recommendedName>
</protein>
<feature type="transmembrane region" description="Helical" evidence="1">
    <location>
        <begin position="12"/>
        <end position="30"/>
    </location>
</feature>
<evidence type="ECO:0000313" key="2">
    <source>
        <dbReference type="EMBL" id="NMH26803.1"/>
    </source>
</evidence>
<evidence type="ECO:0000313" key="3">
    <source>
        <dbReference type="Proteomes" id="UP000712080"/>
    </source>
</evidence>
<organism evidence="2 3">
    <name type="scientific">Flavobacterium silvaticum</name>
    <dbReference type="NCBI Taxonomy" id="1852020"/>
    <lineage>
        <taxon>Bacteria</taxon>
        <taxon>Pseudomonadati</taxon>
        <taxon>Bacteroidota</taxon>
        <taxon>Flavobacteriia</taxon>
        <taxon>Flavobacteriales</taxon>
        <taxon>Flavobacteriaceae</taxon>
        <taxon>Flavobacterium</taxon>
    </lineage>
</organism>
<sequence>MNPEEIREGKTTAITAYILIVGVLIAMSMNGETKNRFAAFHIRQAAGLSLLFISVGMIASPFGNWLISAPLYFANMILWIYGVSTAVRGEMQPVPLVGSFFQKFLKSI</sequence>
<name>A0A972JH69_9FLAO</name>
<comment type="caution">
    <text evidence="2">The sequence shown here is derived from an EMBL/GenBank/DDBJ whole genome shotgun (WGS) entry which is preliminary data.</text>
</comment>
<accession>A0A972JH69</accession>
<dbReference type="Proteomes" id="UP000712080">
    <property type="component" value="Unassembled WGS sequence"/>
</dbReference>
<keyword evidence="1" id="KW-1133">Transmembrane helix</keyword>
<gene>
    <name evidence="2" type="ORF">G6047_02060</name>
</gene>
<dbReference type="EMBL" id="JAAMPU010000096">
    <property type="protein sequence ID" value="NMH26803.1"/>
    <property type="molecule type" value="Genomic_DNA"/>
</dbReference>
<evidence type="ECO:0008006" key="4">
    <source>
        <dbReference type="Google" id="ProtNLM"/>
    </source>
</evidence>
<dbReference type="RefSeq" id="WP_169525806.1">
    <property type="nucleotide sequence ID" value="NZ_JAAMPU010000096.1"/>
</dbReference>
<reference evidence="2" key="1">
    <citation type="submission" date="2020-02" db="EMBL/GenBank/DDBJ databases">
        <title>Flavobacterium sp. genome.</title>
        <authorList>
            <person name="Jung H.S."/>
            <person name="Baek J.H."/>
            <person name="Jeon C.O."/>
        </authorList>
    </citation>
    <scope>NUCLEOTIDE SEQUENCE</scope>
    <source>
        <strain evidence="2">SE-s28</strain>
    </source>
</reference>
<proteinExistence type="predicted"/>
<keyword evidence="1" id="KW-0812">Transmembrane</keyword>
<dbReference type="AlphaFoldDB" id="A0A972JH69"/>